<sequence>MAAGCSRSYFGGNTHPIDTVHFPCSPLLKIKPFFMWSSMSGTCPIIHLTHGHQKQPHKGRKELIAAKRK</sequence>
<dbReference type="AlphaFoldDB" id="A0A5A9P4J3"/>
<evidence type="ECO:0000313" key="2">
    <source>
        <dbReference type="EMBL" id="KAA0716091.1"/>
    </source>
</evidence>
<feature type="region of interest" description="Disordered" evidence="1">
    <location>
        <begin position="50"/>
        <end position="69"/>
    </location>
</feature>
<gene>
    <name evidence="2" type="ORF">E1301_Tti015801</name>
</gene>
<accession>A0A5A9P4J3</accession>
<proteinExistence type="predicted"/>
<dbReference type="Proteomes" id="UP000324632">
    <property type="component" value="Chromosome 10"/>
</dbReference>
<evidence type="ECO:0000256" key="1">
    <source>
        <dbReference type="SAM" id="MobiDB-lite"/>
    </source>
</evidence>
<evidence type="ECO:0000313" key="3">
    <source>
        <dbReference type="Proteomes" id="UP000324632"/>
    </source>
</evidence>
<organism evidence="2 3">
    <name type="scientific">Triplophysa tibetana</name>
    <dbReference type="NCBI Taxonomy" id="1572043"/>
    <lineage>
        <taxon>Eukaryota</taxon>
        <taxon>Metazoa</taxon>
        <taxon>Chordata</taxon>
        <taxon>Craniata</taxon>
        <taxon>Vertebrata</taxon>
        <taxon>Euteleostomi</taxon>
        <taxon>Actinopterygii</taxon>
        <taxon>Neopterygii</taxon>
        <taxon>Teleostei</taxon>
        <taxon>Ostariophysi</taxon>
        <taxon>Cypriniformes</taxon>
        <taxon>Nemacheilidae</taxon>
        <taxon>Triplophysa</taxon>
    </lineage>
</organism>
<dbReference type="EMBL" id="SOYY01000010">
    <property type="protein sequence ID" value="KAA0716091.1"/>
    <property type="molecule type" value="Genomic_DNA"/>
</dbReference>
<reference evidence="2 3" key="1">
    <citation type="journal article" date="2019" name="Mol. Ecol. Resour.">
        <title>Chromosome-level genome assembly of Triplophysa tibetana, a fish adapted to the harsh high-altitude environment of the Tibetan Plateau.</title>
        <authorList>
            <person name="Yang X."/>
            <person name="Liu H."/>
            <person name="Ma Z."/>
            <person name="Zou Y."/>
            <person name="Zou M."/>
            <person name="Mao Y."/>
            <person name="Li X."/>
            <person name="Wang H."/>
            <person name="Chen T."/>
            <person name="Wang W."/>
            <person name="Yang R."/>
        </authorList>
    </citation>
    <scope>NUCLEOTIDE SEQUENCE [LARGE SCALE GENOMIC DNA]</scope>
    <source>
        <strain evidence="2">TTIB1903HZAU</strain>
        <tissue evidence="2">Muscle</tissue>
    </source>
</reference>
<feature type="compositionally biased region" description="Basic residues" evidence="1">
    <location>
        <begin position="50"/>
        <end position="60"/>
    </location>
</feature>
<protein>
    <submittedName>
        <fullName evidence="2">Uncharacterized protein</fullName>
    </submittedName>
</protein>
<name>A0A5A9P4J3_9TELE</name>
<comment type="caution">
    <text evidence="2">The sequence shown here is derived from an EMBL/GenBank/DDBJ whole genome shotgun (WGS) entry which is preliminary data.</text>
</comment>
<keyword evidence="3" id="KW-1185">Reference proteome</keyword>